<dbReference type="Proteomes" id="UP000680116">
    <property type="component" value="Chromosome"/>
</dbReference>
<keyword evidence="3" id="KW-1185">Reference proteome</keyword>
<evidence type="ECO:0000256" key="1">
    <source>
        <dbReference type="SAM" id="MobiDB-lite"/>
    </source>
</evidence>
<protein>
    <recommendedName>
        <fullName evidence="4">Alanine acetyltransferase</fullName>
    </recommendedName>
</protein>
<reference evidence="2 3" key="1">
    <citation type="submission" date="2021-04" db="EMBL/GenBank/DDBJ databases">
        <authorList>
            <person name="Rodrigo-Torres L."/>
            <person name="Arahal R. D."/>
            <person name="Lucena T."/>
        </authorList>
    </citation>
    <scope>NUCLEOTIDE SEQUENCE [LARGE SCALE GENOMIC DNA]</scope>
    <source>
        <strain evidence="2 3">CECT 30171</strain>
    </source>
</reference>
<dbReference type="EMBL" id="OU015430">
    <property type="protein sequence ID" value="CAG4976848.1"/>
    <property type="molecule type" value="Genomic_DNA"/>
</dbReference>
<name>A0ABN7R4S8_9GAMM</name>
<feature type="region of interest" description="Disordered" evidence="1">
    <location>
        <begin position="26"/>
        <end position="91"/>
    </location>
</feature>
<evidence type="ECO:0000313" key="3">
    <source>
        <dbReference type="Proteomes" id="UP000680116"/>
    </source>
</evidence>
<accession>A0ABN7R4S8</accession>
<sequence length="176" mass="18789">MSLWDGQQREWLQAMGYSLLSLVGDEAPAGVEPGLPTAPAQTSSSPMPRMGEPGDAPALRAERPVADAPRARPEHAHRPAPPKPDEEVPAAPLRVAPRTDAAGKAAALDAARRAGVTRQFEGPLWNALVTATRQSPALAARTLRELGADPAALRDDPAAKRRLWTRLRGLRARGQQ</sequence>
<evidence type="ECO:0008006" key="4">
    <source>
        <dbReference type="Google" id="ProtNLM"/>
    </source>
</evidence>
<evidence type="ECO:0000313" key="2">
    <source>
        <dbReference type="EMBL" id="CAG4976848.1"/>
    </source>
</evidence>
<dbReference type="RefSeq" id="WP_215218782.1">
    <property type="nucleotide sequence ID" value="NZ_OU015430.1"/>
</dbReference>
<feature type="compositionally biased region" description="Basic and acidic residues" evidence="1">
    <location>
        <begin position="60"/>
        <end position="77"/>
    </location>
</feature>
<proteinExistence type="predicted"/>
<gene>
    <name evidence="2" type="ORF">LYB30171_02282</name>
</gene>
<organism evidence="2 3">
    <name type="scientific">Novilysobacter luteus</name>
    <dbReference type="NCBI Taxonomy" id="2822368"/>
    <lineage>
        <taxon>Bacteria</taxon>
        <taxon>Pseudomonadati</taxon>
        <taxon>Pseudomonadota</taxon>
        <taxon>Gammaproteobacteria</taxon>
        <taxon>Lysobacterales</taxon>
        <taxon>Lysobacteraceae</taxon>
        <taxon>Novilysobacter</taxon>
    </lineage>
</organism>